<dbReference type="EMBL" id="JAMPKM010000004">
    <property type="protein sequence ID" value="MEP0817446.1"/>
    <property type="molecule type" value="Genomic_DNA"/>
</dbReference>
<dbReference type="RefSeq" id="WP_190438578.1">
    <property type="nucleotide sequence ID" value="NZ_JAMPKM010000004.1"/>
</dbReference>
<evidence type="ECO:0000256" key="3">
    <source>
        <dbReference type="ARBA" id="ARBA00022989"/>
    </source>
</evidence>
<reference evidence="7 8" key="1">
    <citation type="submission" date="2022-04" db="EMBL/GenBank/DDBJ databases">
        <title>Positive selection, recombination, and allopatry shape intraspecific diversity of widespread and dominant cyanobacteria.</title>
        <authorList>
            <person name="Wei J."/>
            <person name="Shu W."/>
            <person name="Hu C."/>
        </authorList>
    </citation>
    <scope>NUCLEOTIDE SEQUENCE [LARGE SCALE GENOMIC DNA]</scope>
    <source>
        <strain evidence="7 8">GB2-A4</strain>
    </source>
</reference>
<feature type="domain" description="Major facilitator superfamily (MFS) profile" evidence="6">
    <location>
        <begin position="14"/>
        <end position="393"/>
    </location>
</feature>
<dbReference type="PANTHER" id="PTHR23531">
    <property type="entry name" value="QUINOLENE RESISTANCE PROTEIN NORA"/>
    <property type="match status" value="1"/>
</dbReference>
<keyword evidence="8" id="KW-1185">Reference proteome</keyword>
<dbReference type="PROSITE" id="PS50850">
    <property type="entry name" value="MFS"/>
    <property type="match status" value="1"/>
</dbReference>
<evidence type="ECO:0000256" key="2">
    <source>
        <dbReference type="ARBA" id="ARBA00022692"/>
    </source>
</evidence>
<proteinExistence type="predicted"/>
<feature type="transmembrane region" description="Helical" evidence="5">
    <location>
        <begin position="305"/>
        <end position="327"/>
    </location>
</feature>
<dbReference type="Gene3D" id="1.20.1250.20">
    <property type="entry name" value="MFS general substrate transporter like domains"/>
    <property type="match status" value="2"/>
</dbReference>
<dbReference type="Pfam" id="PF07690">
    <property type="entry name" value="MFS_1"/>
    <property type="match status" value="1"/>
</dbReference>
<name>A0ABV0J8V5_9CYAN</name>
<dbReference type="InterPro" id="IPR020846">
    <property type="entry name" value="MFS_dom"/>
</dbReference>
<feature type="transmembrane region" description="Helical" evidence="5">
    <location>
        <begin position="79"/>
        <end position="98"/>
    </location>
</feature>
<organism evidence="7 8">
    <name type="scientific">Trichocoleus desertorum GB2-A4</name>
    <dbReference type="NCBI Taxonomy" id="2933944"/>
    <lineage>
        <taxon>Bacteria</taxon>
        <taxon>Bacillati</taxon>
        <taxon>Cyanobacteriota</taxon>
        <taxon>Cyanophyceae</taxon>
        <taxon>Leptolyngbyales</taxon>
        <taxon>Trichocoleusaceae</taxon>
        <taxon>Trichocoleus</taxon>
    </lineage>
</organism>
<sequence length="417" mass="44330">MKAFTDLAPEPRRNLLVLFATGLLFWCSLASLLPTLPLYVQEIGGSSQQIGIVMGAFAIGLLLSRAWLGNLADNRSRKIVLLIGMTVVAIAPLGYLFIHSIPLLIAVRAFHGVSIAAFGTAYSALTVDLSPEKNRGELVGYMSLVNPIGVAIGPAIGGLLQAAVGYIPLFLLSALLGLIGLVSAVQVREPNRHLENGDSSSSGPSNQFWRLLLSPRIRIPALVMLLIGLAFGTLSTFVPLYIAEAKVDLNAGFFYTAAAIASFGIRLLTGRASDRYGRGLFISLSLTFYSLAMLLLWTARNAEAFLIAGLLEGAGAGTLIPMMVALMADRSQPQERAKILALCVSGFDVGIAIAGPIFGSIAEQVGYRSLFGFCAILAFVGLLVFITQSSKDLAYSLKFASGRGRDLYAVNQTPQKS</sequence>
<feature type="transmembrane region" description="Helical" evidence="5">
    <location>
        <begin position="166"/>
        <end position="185"/>
    </location>
</feature>
<evidence type="ECO:0000256" key="5">
    <source>
        <dbReference type="SAM" id="Phobius"/>
    </source>
</evidence>
<feature type="transmembrane region" description="Helical" evidence="5">
    <location>
        <begin position="46"/>
        <end position="67"/>
    </location>
</feature>
<feature type="transmembrane region" description="Helical" evidence="5">
    <location>
        <begin position="138"/>
        <end position="160"/>
    </location>
</feature>
<dbReference type="CDD" id="cd17489">
    <property type="entry name" value="MFS_YfcJ_like"/>
    <property type="match status" value="1"/>
</dbReference>
<feature type="transmembrane region" description="Helical" evidence="5">
    <location>
        <begin position="219"/>
        <end position="243"/>
    </location>
</feature>
<evidence type="ECO:0000256" key="4">
    <source>
        <dbReference type="ARBA" id="ARBA00023136"/>
    </source>
</evidence>
<keyword evidence="2 5" id="KW-0812">Transmembrane</keyword>
<comment type="subcellular location">
    <subcellularLocation>
        <location evidence="1">Cell membrane</location>
        <topology evidence="1">Multi-pass membrane protein</topology>
    </subcellularLocation>
</comment>
<feature type="transmembrane region" description="Helical" evidence="5">
    <location>
        <begin position="104"/>
        <end position="126"/>
    </location>
</feature>
<dbReference type="InterPro" id="IPR011701">
    <property type="entry name" value="MFS"/>
</dbReference>
<keyword evidence="3 5" id="KW-1133">Transmembrane helix</keyword>
<evidence type="ECO:0000259" key="6">
    <source>
        <dbReference type="PROSITE" id="PS50850"/>
    </source>
</evidence>
<comment type="caution">
    <text evidence="7">The sequence shown here is derived from an EMBL/GenBank/DDBJ whole genome shotgun (WGS) entry which is preliminary data.</text>
</comment>
<feature type="transmembrane region" description="Helical" evidence="5">
    <location>
        <begin position="365"/>
        <end position="386"/>
    </location>
</feature>
<feature type="transmembrane region" description="Helical" evidence="5">
    <location>
        <begin position="280"/>
        <end position="299"/>
    </location>
</feature>
<evidence type="ECO:0000256" key="1">
    <source>
        <dbReference type="ARBA" id="ARBA00004651"/>
    </source>
</evidence>
<keyword evidence="4 5" id="KW-0472">Membrane</keyword>
<dbReference type="InterPro" id="IPR052714">
    <property type="entry name" value="MFS_Exporter"/>
</dbReference>
<dbReference type="InterPro" id="IPR036259">
    <property type="entry name" value="MFS_trans_sf"/>
</dbReference>
<evidence type="ECO:0000313" key="7">
    <source>
        <dbReference type="EMBL" id="MEP0817446.1"/>
    </source>
</evidence>
<dbReference type="Proteomes" id="UP001464891">
    <property type="component" value="Unassembled WGS sequence"/>
</dbReference>
<feature type="transmembrane region" description="Helical" evidence="5">
    <location>
        <begin position="339"/>
        <end position="359"/>
    </location>
</feature>
<dbReference type="SUPFAM" id="SSF103473">
    <property type="entry name" value="MFS general substrate transporter"/>
    <property type="match status" value="1"/>
</dbReference>
<evidence type="ECO:0000313" key="8">
    <source>
        <dbReference type="Proteomes" id="UP001464891"/>
    </source>
</evidence>
<dbReference type="PANTHER" id="PTHR23531:SF1">
    <property type="entry name" value="QUINOLENE RESISTANCE PROTEIN NORA"/>
    <property type="match status" value="1"/>
</dbReference>
<protein>
    <submittedName>
        <fullName evidence="7">MFS transporter</fullName>
    </submittedName>
</protein>
<gene>
    <name evidence="7" type="ORF">NC998_10100</name>
</gene>
<feature type="transmembrane region" description="Helical" evidence="5">
    <location>
        <begin position="249"/>
        <end position="268"/>
    </location>
</feature>
<accession>A0ABV0J8V5</accession>